<dbReference type="EMBL" id="BMAW01056872">
    <property type="protein sequence ID" value="GFT08133.1"/>
    <property type="molecule type" value="Genomic_DNA"/>
</dbReference>
<evidence type="ECO:0000313" key="2">
    <source>
        <dbReference type="Proteomes" id="UP000887013"/>
    </source>
</evidence>
<comment type="caution">
    <text evidence="1">The sequence shown here is derived from an EMBL/GenBank/DDBJ whole genome shotgun (WGS) entry which is preliminary data.</text>
</comment>
<dbReference type="AlphaFoldDB" id="A0A8X6NDU9"/>
<proteinExistence type="predicted"/>
<dbReference type="Proteomes" id="UP000887013">
    <property type="component" value="Unassembled WGS sequence"/>
</dbReference>
<name>A0A8X6NDU9_NEPPI</name>
<evidence type="ECO:0000313" key="1">
    <source>
        <dbReference type="EMBL" id="GFT08133.1"/>
    </source>
</evidence>
<sequence length="130" mass="14373">VAVNRLRVGRPVLIGSTFLPALKDSFPYDTAVGVSPLKCCLKEKDVNVASVIKETVKKCTTLREPVPTKRKMIGRVISQTTRTHHVLHRNLPTLSQAGDVPTSTCPGRQRQEAGMTQRFNLQRQPASGQR</sequence>
<protein>
    <submittedName>
        <fullName evidence="1">Uncharacterized protein</fullName>
    </submittedName>
</protein>
<gene>
    <name evidence="1" type="ORF">NPIL_406061</name>
</gene>
<organism evidence="1 2">
    <name type="scientific">Nephila pilipes</name>
    <name type="common">Giant wood spider</name>
    <name type="synonym">Nephila maculata</name>
    <dbReference type="NCBI Taxonomy" id="299642"/>
    <lineage>
        <taxon>Eukaryota</taxon>
        <taxon>Metazoa</taxon>
        <taxon>Ecdysozoa</taxon>
        <taxon>Arthropoda</taxon>
        <taxon>Chelicerata</taxon>
        <taxon>Arachnida</taxon>
        <taxon>Araneae</taxon>
        <taxon>Araneomorphae</taxon>
        <taxon>Entelegynae</taxon>
        <taxon>Araneoidea</taxon>
        <taxon>Nephilidae</taxon>
        <taxon>Nephila</taxon>
    </lineage>
</organism>
<keyword evidence="2" id="KW-1185">Reference proteome</keyword>
<reference evidence="1" key="1">
    <citation type="submission" date="2020-08" db="EMBL/GenBank/DDBJ databases">
        <title>Multicomponent nature underlies the extraordinary mechanical properties of spider dragline silk.</title>
        <authorList>
            <person name="Kono N."/>
            <person name="Nakamura H."/>
            <person name="Mori M."/>
            <person name="Yoshida Y."/>
            <person name="Ohtoshi R."/>
            <person name="Malay A.D."/>
            <person name="Moran D.A.P."/>
            <person name="Tomita M."/>
            <person name="Numata K."/>
            <person name="Arakawa K."/>
        </authorList>
    </citation>
    <scope>NUCLEOTIDE SEQUENCE</scope>
</reference>
<accession>A0A8X6NDU9</accession>
<feature type="non-terminal residue" evidence="1">
    <location>
        <position position="1"/>
    </location>
</feature>